<sequence length="64" mass="7384">MLHDKDLKYQTEQIESLKKRVERLEESKNFKTQPSGDFQAAAKFSCRVCREGRGCRTTTCSDPT</sequence>
<dbReference type="EMBL" id="BLAY01000054">
    <property type="protein sequence ID" value="GET38873.1"/>
    <property type="molecule type" value="Genomic_DNA"/>
</dbReference>
<keyword evidence="2" id="KW-1185">Reference proteome</keyword>
<accession>A0AAV3X8Z0</accession>
<proteinExistence type="predicted"/>
<comment type="caution">
    <text evidence="1">The sequence shown here is derived from an EMBL/GenBank/DDBJ whole genome shotgun (WGS) entry which is preliminary data.</text>
</comment>
<evidence type="ECO:0000313" key="2">
    <source>
        <dbReference type="Proteomes" id="UP001050975"/>
    </source>
</evidence>
<dbReference type="Proteomes" id="UP001050975">
    <property type="component" value="Unassembled WGS sequence"/>
</dbReference>
<name>A0AAV3X8Z0_9CYAN</name>
<dbReference type="AlphaFoldDB" id="A0AAV3X8Z0"/>
<evidence type="ECO:0000313" key="1">
    <source>
        <dbReference type="EMBL" id="GET38873.1"/>
    </source>
</evidence>
<organism evidence="1 2">
    <name type="scientific">Microseira wollei NIES-4236</name>
    <dbReference type="NCBI Taxonomy" id="2530354"/>
    <lineage>
        <taxon>Bacteria</taxon>
        <taxon>Bacillati</taxon>
        <taxon>Cyanobacteriota</taxon>
        <taxon>Cyanophyceae</taxon>
        <taxon>Oscillatoriophycideae</taxon>
        <taxon>Aerosakkonematales</taxon>
        <taxon>Aerosakkonemataceae</taxon>
        <taxon>Microseira</taxon>
    </lineage>
</organism>
<gene>
    <name evidence="1" type="ORF">MiSe_36320</name>
</gene>
<evidence type="ECO:0008006" key="3">
    <source>
        <dbReference type="Google" id="ProtNLM"/>
    </source>
</evidence>
<protein>
    <recommendedName>
        <fullName evidence="3">Transposase</fullName>
    </recommendedName>
</protein>
<reference evidence="1" key="1">
    <citation type="submission" date="2019-10" db="EMBL/GenBank/DDBJ databases">
        <title>Draft genome sequece of Microseira wollei NIES-4236.</title>
        <authorList>
            <person name="Yamaguchi H."/>
            <person name="Suzuki S."/>
            <person name="Kawachi M."/>
        </authorList>
    </citation>
    <scope>NUCLEOTIDE SEQUENCE</scope>
    <source>
        <strain evidence="1">NIES-4236</strain>
    </source>
</reference>